<comment type="similarity">
    <text evidence="1">Belongs to the short-chain dehydrogenases/reductases (SDR) family.</text>
</comment>
<dbReference type="AlphaFoldDB" id="A0A7D8UMS7"/>
<evidence type="ECO:0000256" key="2">
    <source>
        <dbReference type="ARBA" id="ARBA00022857"/>
    </source>
</evidence>
<evidence type="ECO:0000313" key="5">
    <source>
        <dbReference type="Proteomes" id="UP000481288"/>
    </source>
</evidence>
<dbReference type="InterPro" id="IPR036291">
    <property type="entry name" value="NAD(P)-bd_dom_sf"/>
</dbReference>
<reference evidence="4 5" key="1">
    <citation type="submission" date="2018-05" db="EMBL/GenBank/DDBJ databases">
        <title>Whole genome sequencing for identification of molecular markers to develop diagnostic detection tools for the regulated plant pathogen Lachnellula willkommii.</title>
        <authorList>
            <person name="Giroux E."/>
            <person name="Bilodeau G."/>
        </authorList>
    </citation>
    <scope>NUCLEOTIDE SEQUENCE [LARGE SCALE GENOMIC DNA]</scope>
    <source>
        <strain evidence="4 5">CBS 625.97</strain>
    </source>
</reference>
<dbReference type="OrthoDB" id="191139at2759"/>
<comment type="caution">
    <text evidence="4">The sequence shown here is derived from an EMBL/GenBank/DDBJ whole genome shotgun (WGS) entry which is preliminary data.</text>
</comment>
<gene>
    <name evidence="4" type="ORF">LCER1_G008728</name>
</gene>
<dbReference type="InterPro" id="IPR002347">
    <property type="entry name" value="SDR_fam"/>
</dbReference>
<name>A0A7D8UMS7_9HELO</name>
<dbReference type="PANTHER" id="PTHR24320">
    <property type="entry name" value="RETINOL DEHYDROGENASE"/>
    <property type="match status" value="1"/>
</dbReference>
<dbReference type="EMBL" id="QGMG01001258">
    <property type="protein sequence ID" value="TVY50188.1"/>
    <property type="molecule type" value="Genomic_DNA"/>
</dbReference>
<proteinExistence type="inferred from homology"/>
<evidence type="ECO:0000313" key="4">
    <source>
        <dbReference type="EMBL" id="TVY50188.1"/>
    </source>
</evidence>
<keyword evidence="3" id="KW-0560">Oxidoreductase</keyword>
<dbReference type="Proteomes" id="UP000481288">
    <property type="component" value="Unassembled WGS sequence"/>
</dbReference>
<protein>
    <submittedName>
        <fullName evidence="4">Putative oxidoreductase</fullName>
    </submittedName>
</protein>
<dbReference type="GO" id="GO:0016491">
    <property type="term" value="F:oxidoreductase activity"/>
    <property type="evidence" value="ECO:0007669"/>
    <property type="project" value="UniProtKB-KW"/>
</dbReference>
<evidence type="ECO:0000256" key="1">
    <source>
        <dbReference type="ARBA" id="ARBA00006484"/>
    </source>
</evidence>
<keyword evidence="2" id="KW-0521">NADP</keyword>
<sequence length="346" mass="37283">MDSDKCHTSDSSISLIWSFLTQAFPPSPQFTESDIPSQVGKVFIVTGGNSGIGYEVVKILYAKGGTVYMAGRNADKINAAIQAIKSAHDHTASPGHIKSLVLDLGDLSTIPTCVADFLAQESRLDILWNNGGIAHVPAGTVSTQGHEAHVGTNCLGPFLLTKLLLPILTRTAKSAPKDSVRVLWVSSGVIDIMAPPGGLLLDELAPGHHSQVPAHNYSVSKAGDWLLASELDKRVRELGIVSVALSPGSLKNKGFDRLPWYQRWLMKPLLHEPVMGAYTELWAGLSREVTGADGGRYALPWGRWHPSPKKDILESLEAKTEGGTGLAAEFWQWCEEQSKDYVGVGS</sequence>
<dbReference type="PRINTS" id="PR00081">
    <property type="entry name" value="GDHRDH"/>
</dbReference>
<keyword evidence="5" id="KW-1185">Reference proteome</keyword>
<evidence type="ECO:0000256" key="3">
    <source>
        <dbReference type="ARBA" id="ARBA00023002"/>
    </source>
</evidence>
<accession>A0A7D8UMS7</accession>
<dbReference type="PANTHER" id="PTHR24320:SF236">
    <property type="entry name" value="SHORT-CHAIN DEHYDROGENASE-RELATED"/>
    <property type="match status" value="1"/>
</dbReference>
<dbReference type="Gene3D" id="3.40.50.720">
    <property type="entry name" value="NAD(P)-binding Rossmann-like Domain"/>
    <property type="match status" value="1"/>
</dbReference>
<dbReference type="Pfam" id="PF00106">
    <property type="entry name" value="adh_short"/>
    <property type="match status" value="1"/>
</dbReference>
<organism evidence="4 5">
    <name type="scientific">Lachnellula cervina</name>
    <dbReference type="NCBI Taxonomy" id="1316786"/>
    <lineage>
        <taxon>Eukaryota</taxon>
        <taxon>Fungi</taxon>
        <taxon>Dikarya</taxon>
        <taxon>Ascomycota</taxon>
        <taxon>Pezizomycotina</taxon>
        <taxon>Leotiomycetes</taxon>
        <taxon>Helotiales</taxon>
        <taxon>Lachnaceae</taxon>
        <taxon>Lachnellula</taxon>
    </lineage>
</organism>
<dbReference type="SUPFAM" id="SSF51735">
    <property type="entry name" value="NAD(P)-binding Rossmann-fold domains"/>
    <property type="match status" value="1"/>
</dbReference>